<dbReference type="NCBIfam" id="NF006485">
    <property type="entry name" value="PRK08903.1-5"/>
    <property type="match status" value="1"/>
</dbReference>
<accession>A0A2V1K1S8</accession>
<reference evidence="3" key="1">
    <citation type="submission" date="2018-05" db="EMBL/GenBank/DDBJ databases">
        <authorList>
            <person name="Li Y."/>
        </authorList>
    </citation>
    <scope>NUCLEOTIDE SEQUENCE [LARGE SCALE GENOMIC DNA]</scope>
    <source>
        <strain evidence="3">3d-2-2</strain>
    </source>
</reference>
<dbReference type="Pfam" id="PF22688">
    <property type="entry name" value="Hda_lid"/>
    <property type="match status" value="1"/>
</dbReference>
<dbReference type="Gene3D" id="1.10.8.60">
    <property type="match status" value="1"/>
</dbReference>
<dbReference type="InterPro" id="IPR055199">
    <property type="entry name" value="Hda_lid"/>
</dbReference>
<dbReference type="RefSeq" id="WP_109061798.1">
    <property type="nucleotide sequence ID" value="NZ_QETA01000003.1"/>
</dbReference>
<protein>
    <submittedName>
        <fullName evidence="2">DnaA regulatory inactivator Hda</fullName>
    </submittedName>
</protein>
<proteinExistence type="predicted"/>
<evidence type="ECO:0000313" key="3">
    <source>
        <dbReference type="Proteomes" id="UP000245212"/>
    </source>
</evidence>
<evidence type="ECO:0000313" key="2">
    <source>
        <dbReference type="EMBL" id="PWF23185.1"/>
    </source>
</evidence>
<dbReference type="PANTHER" id="PTHR30050">
    <property type="entry name" value="CHROMOSOMAL REPLICATION INITIATOR PROTEIN DNAA"/>
    <property type="match status" value="1"/>
</dbReference>
<dbReference type="GO" id="GO:0006270">
    <property type="term" value="P:DNA replication initiation"/>
    <property type="evidence" value="ECO:0007669"/>
    <property type="project" value="TreeGrafter"/>
</dbReference>
<dbReference type="InterPro" id="IPR017788">
    <property type="entry name" value="Hda"/>
</dbReference>
<dbReference type="PANTHER" id="PTHR30050:SF5">
    <property type="entry name" value="DNAA REGULATORY INACTIVATOR HDA"/>
    <property type="match status" value="1"/>
</dbReference>
<dbReference type="SUPFAM" id="SSF52540">
    <property type="entry name" value="P-loop containing nucleoside triphosphate hydrolases"/>
    <property type="match status" value="1"/>
</dbReference>
<name>A0A2V1K1S8_9BURK</name>
<dbReference type="NCBIfam" id="TIGR03420">
    <property type="entry name" value="DnaA_homol_Hda"/>
    <property type="match status" value="1"/>
</dbReference>
<dbReference type="GO" id="GO:0032297">
    <property type="term" value="P:negative regulation of DNA-templated DNA replication initiation"/>
    <property type="evidence" value="ECO:0007669"/>
    <property type="project" value="InterPro"/>
</dbReference>
<evidence type="ECO:0000259" key="1">
    <source>
        <dbReference type="Pfam" id="PF22688"/>
    </source>
</evidence>
<sequence length="233" mass="25552">MNRQLVLDVLPAPGATLENYIAGDNAEALSALQNLLTGRAVYLWGADGCGRTHLLTALCQQEAGLLLTLDASAEHIRTLADTDATPHLPRLLAVDDLHRMDADQQAAVFALYNRWRASAASPQGFALAVAGNQAPMTMPLREDLRTRLGWDLVFRLTPLSDADKRHALETQAAARGLQLSPEVLNWILTHYERDMRRLSALLDALDRYSLATRRAITVPLLRAMLADPNTTVA</sequence>
<organism evidence="2 3">
    <name type="scientific">Corticimicrobacter populi</name>
    <dbReference type="NCBI Taxonomy" id="2175229"/>
    <lineage>
        <taxon>Bacteria</taxon>
        <taxon>Pseudomonadati</taxon>
        <taxon>Pseudomonadota</taxon>
        <taxon>Betaproteobacteria</taxon>
        <taxon>Burkholderiales</taxon>
        <taxon>Alcaligenaceae</taxon>
        <taxon>Corticimicrobacter</taxon>
    </lineage>
</organism>
<feature type="domain" description="Hda lid" evidence="1">
    <location>
        <begin position="161"/>
        <end position="225"/>
    </location>
</feature>
<dbReference type="AlphaFoldDB" id="A0A2V1K1S8"/>
<dbReference type="EMBL" id="QETA01000003">
    <property type="protein sequence ID" value="PWF23185.1"/>
    <property type="molecule type" value="Genomic_DNA"/>
</dbReference>
<dbReference type="Gene3D" id="3.40.50.300">
    <property type="entry name" value="P-loop containing nucleotide triphosphate hydrolases"/>
    <property type="match status" value="1"/>
</dbReference>
<comment type="caution">
    <text evidence="2">The sequence shown here is derived from an EMBL/GenBank/DDBJ whole genome shotgun (WGS) entry which is preliminary data.</text>
</comment>
<gene>
    <name evidence="2" type="ORF">DD235_09350</name>
</gene>
<dbReference type="Proteomes" id="UP000245212">
    <property type="component" value="Unassembled WGS sequence"/>
</dbReference>
<dbReference type="InterPro" id="IPR027417">
    <property type="entry name" value="P-loop_NTPase"/>
</dbReference>
<keyword evidence="3" id="KW-1185">Reference proteome</keyword>